<dbReference type="InterPro" id="IPR027417">
    <property type="entry name" value="P-loop_NTPase"/>
</dbReference>
<dbReference type="PANTHER" id="PTHR22674:SF6">
    <property type="entry name" value="NTPASE KAP FAMILY P-LOOP DOMAIN-CONTAINING PROTEIN 1"/>
    <property type="match status" value="1"/>
</dbReference>
<dbReference type="AlphaFoldDB" id="A0A0M6ZQQ2"/>
<evidence type="ECO:0000259" key="1">
    <source>
        <dbReference type="Pfam" id="PF07693"/>
    </source>
</evidence>
<dbReference type="PANTHER" id="PTHR22674">
    <property type="entry name" value="NTPASE, KAP FAMILY P-LOOP DOMAIN-CONTAINING 1"/>
    <property type="match status" value="1"/>
</dbReference>
<dbReference type="RefSeq" id="WP_158510383.1">
    <property type="nucleotide sequence ID" value="NZ_CXWA01000003.1"/>
</dbReference>
<feature type="domain" description="KAP NTPase" evidence="1">
    <location>
        <begin position="21"/>
        <end position="336"/>
    </location>
</feature>
<dbReference type="SUPFAM" id="SSF52540">
    <property type="entry name" value="P-loop containing nucleoside triphosphate hydrolases"/>
    <property type="match status" value="1"/>
</dbReference>
<dbReference type="Pfam" id="PF07693">
    <property type="entry name" value="KAP_NTPase"/>
    <property type="match status" value="1"/>
</dbReference>
<dbReference type="InterPro" id="IPR011646">
    <property type="entry name" value="KAP_P-loop"/>
</dbReference>
<gene>
    <name evidence="2" type="ORF">LA5096_00438</name>
</gene>
<dbReference type="Gene3D" id="3.40.50.300">
    <property type="entry name" value="P-loop containing nucleotide triphosphate hydrolases"/>
    <property type="match status" value="1"/>
</dbReference>
<evidence type="ECO:0000313" key="3">
    <source>
        <dbReference type="Proteomes" id="UP000049983"/>
    </source>
</evidence>
<dbReference type="EMBL" id="CXWC01000001">
    <property type="protein sequence ID" value="CTQ64561.1"/>
    <property type="molecule type" value="Genomic_DNA"/>
</dbReference>
<protein>
    <submittedName>
        <fullName evidence="2">Putative P-loop ATPase</fullName>
    </submittedName>
</protein>
<dbReference type="InterPro" id="IPR052754">
    <property type="entry name" value="NTPase_KAP_P-loop"/>
</dbReference>
<keyword evidence="3" id="KW-1185">Reference proteome</keyword>
<name>A0A0M6ZQQ2_9HYPH</name>
<accession>A0A0M6ZQQ2</accession>
<proteinExistence type="predicted"/>
<sequence>MDHSDWQIILDQPAKSPQLGFDRYANAFADIVHNSPPRFAIGIFGGWGSGKTTLMERIRHKLKPNKNIVKVDFSAWRYEKEDHLIIPLLDSIQAALDKWLEDQGGNDEKIESLIKTIGQVAYSITAGLSFKAGLGDALSVSVDANKMLMSAKNIKEEEEKASVPKSSYFASFRALSLAFETFAKDDPARRIVVFIDDLDRCLPKGALSVLESMKLFFDLDGFVFIVGLDKDVIAWSIDSIYKTAAREGDTDAPLARPIEGADYIKKIFQVPFELRPVSSDNVEDLVNSMALEARLPQTQKDVLIDDILPHLRYLVSEGGGINPRDVKRYINNFTMASKTRDPAKAFDSNVFLTLQTLATIPEWQFVYDAFRGSRDMFRLALDHYLSDANDAREALRGYDPAFSALPPLLEEYLRAPNLGNPLVKTETLADYLEIGASSLESSEDLIREDFARAIANLRSLRIEILDLPLDPSPENGELTELSDKFSHVHSGMASNLPTWEFQKLQADILEVDRLLGFRFPEKSAQDTTGNRLPETWKEDLGKAFLRILTAVSYYVNVVRRRPEQFANTMS</sequence>
<dbReference type="GeneID" id="97667899"/>
<evidence type="ECO:0000313" key="2">
    <source>
        <dbReference type="EMBL" id="CTQ64561.1"/>
    </source>
</evidence>
<reference evidence="3" key="1">
    <citation type="submission" date="2015-07" db="EMBL/GenBank/DDBJ databases">
        <authorList>
            <person name="Rodrigo-Torres Lidia"/>
            <person name="Arahal R.David."/>
        </authorList>
    </citation>
    <scope>NUCLEOTIDE SEQUENCE [LARGE SCALE GENOMIC DNA]</scope>
    <source>
        <strain evidence="3">CECT 5096</strain>
    </source>
</reference>
<dbReference type="Proteomes" id="UP000049983">
    <property type="component" value="Unassembled WGS sequence"/>
</dbReference>
<organism evidence="2 3">
    <name type="scientific">Roseibium album</name>
    <dbReference type="NCBI Taxonomy" id="311410"/>
    <lineage>
        <taxon>Bacteria</taxon>
        <taxon>Pseudomonadati</taxon>
        <taxon>Pseudomonadota</taxon>
        <taxon>Alphaproteobacteria</taxon>
        <taxon>Hyphomicrobiales</taxon>
        <taxon>Stappiaceae</taxon>
        <taxon>Roseibium</taxon>
    </lineage>
</organism>